<sequence>MQIKGVSTEIEVLVTPRVLAECGIKSPPKPATTGAIAHNEAVNASRAIWVASSGDPSRDICFANTLPVSRWSGDHRRSRVETKMHCVKLLRQRLMARDVEGGSPKSKSASLFFNRCTAPGIPATRAVV</sequence>
<name>A0A640VUA0_9RHOB</name>
<comment type="caution">
    <text evidence="1">The sequence shown here is derived from an EMBL/GenBank/DDBJ whole genome shotgun (WGS) entry which is preliminary data.</text>
</comment>
<organism evidence="1 2">
    <name type="scientific">Roseobacter cerasinus</name>
    <dbReference type="NCBI Taxonomy" id="2602289"/>
    <lineage>
        <taxon>Bacteria</taxon>
        <taxon>Pseudomonadati</taxon>
        <taxon>Pseudomonadota</taxon>
        <taxon>Alphaproteobacteria</taxon>
        <taxon>Rhodobacterales</taxon>
        <taxon>Roseobacteraceae</taxon>
        <taxon>Roseobacter</taxon>
    </lineage>
</organism>
<proteinExistence type="predicted"/>
<dbReference type="AlphaFoldDB" id="A0A640VUA0"/>
<accession>A0A640VUA0</accession>
<evidence type="ECO:0000313" key="2">
    <source>
        <dbReference type="Proteomes" id="UP000436522"/>
    </source>
</evidence>
<protein>
    <submittedName>
        <fullName evidence="1">Uncharacterized protein</fullName>
    </submittedName>
</protein>
<reference evidence="1 2" key="1">
    <citation type="submission" date="2019-12" db="EMBL/GenBank/DDBJ databases">
        <title>Roseobacter cerasinus sp. nov., isolated from seawater around aquaculture.</title>
        <authorList>
            <person name="Muramatsu S."/>
            <person name="Takabe Y."/>
            <person name="Mori K."/>
            <person name="Takaichi S."/>
            <person name="Hanada S."/>
        </authorList>
    </citation>
    <scope>NUCLEOTIDE SEQUENCE [LARGE SCALE GENOMIC DNA]</scope>
    <source>
        <strain evidence="1 2">AI77</strain>
    </source>
</reference>
<keyword evidence="2" id="KW-1185">Reference proteome</keyword>
<dbReference type="Proteomes" id="UP000436522">
    <property type="component" value="Unassembled WGS sequence"/>
</dbReference>
<gene>
    <name evidence="1" type="ORF">So717_29270</name>
</gene>
<dbReference type="EMBL" id="BLIV01000005">
    <property type="protein sequence ID" value="GFE51174.1"/>
    <property type="molecule type" value="Genomic_DNA"/>
</dbReference>
<evidence type="ECO:0000313" key="1">
    <source>
        <dbReference type="EMBL" id="GFE51174.1"/>
    </source>
</evidence>